<protein>
    <submittedName>
        <fullName evidence="2">Uncharacterized protein</fullName>
    </submittedName>
</protein>
<dbReference type="STRING" id="1117647.M5M_14382"/>
<evidence type="ECO:0000256" key="1">
    <source>
        <dbReference type="SAM" id="Phobius"/>
    </source>
</evidence>
<keyword evidence="1" id="KW-0812">Transmembrane</keyword>
<dbReference type="KEGG" id="saga:M5M_14382"/>
<reference evidence="2 3" key="1">
    <citation type="journal article" date="2013" name="Genome Announc.">
        <title>Complete genome sequence of Simiduia agarivorans SA1(T), a marine bacterium able to degrade a variety of polysaccharides.</title>
        <authorList>
            <person name="Lin S.Y."/>
            <person name="Shieh W.Y."/>
            <person name="Chen J.S."/>
            <person name="Tang S.L."/>
        </authorList>
    </citation>
    <scope>NUCLEOTIDE SEQUENCE [LARGE SCALE GENOMIC DNA]</scope>
    <source>
        <strain evidence="3">DSM 21679 / JCM 13881 / BCRC 17597 / SA1</strain>
    </source>
</reference>
<evidence type="ECO:0000313" key="2">
    <source>
        <dbReference type="EMBL" id="AGN11366.1"/>
    </source>
</evidence>
<keyword evidence="1" id="KW-0472">Membrane</keyword>
<dbReference type="Proteomes" id="UP000000466">
    <property type="component" value="Chromosome"/>
</dbReference>
<feature type="transmembrane region" description="Helical" evidence="1">
    <location>
        <begin position="9"/>
        <end position="29"/>
    </location>
</feature>
<gene>
    <name evidence="2" type="ordered locus">M5M_14382</name>
</gene>
<evidence type="ECO:0000313" key="3">
    <source>
        <dbReference type="Proteomes" id="UP000000466"/>
    </source>
</evidence>
<proteinExistence type="predicted"/>
<keyword evidence="1" id="KW-1133">Transmembrane helix</keyword>
<organism evidence="2 3">
    <name type="scientific">Simiduia agarivorans (strain DSM 21679 / JCM 13881 / BCRC 17597 / SA1)</name>
    <dbReference type="NCBI Taxonomy" id="1117647"/>
    <lineage>
        <taxon>Bacteria</taxon>
        <taxon>Pseudomonadati</taxon>
        <taxon>Pseudomonadota</taxon>
        <taxon>Gammaproteobacteria</taxon>
        <taxon>Cellvibrionales</taxon>
        <taxon>Cellvibrionaceae</taxon>
        <taxon>Simiduia</taxon>
    </lineage>
</organism>
<dbReference type="AlphaFoldDB" id="R9S5G1"/>
<name>R9S5G1_SIMAS</name>
<accession>R9S5G1</accession>
<keyword evidence="3" id="KW-1185">Reference proteome</keyword>
<dbReference type="HOGENOM" id="CLU_3391352_0_0_6"/>
<sequence>MVKPVCELLCYIAPFFFTCGHLAIAVWGADEG</sequence>
<dbReference type="EMBL" id="CP003746">
    <property type="protein sequence ID" value="AGN11366.1"/>
    <property type="molecule type" value="Genomic_DNA"/>
</dbReference>